<dbReference type="Gene3D" id="1.20.1250.20">
    <property type="entry name" value="MFS general substrate transporter like domains"/>
    <property type="match status" value="1"/>
</dbReference>
<reference evidence="8" key="1">
    <citation type="submission" date="2022-11" db="EMBL/GenBank/DDBJ databases">
        <authorList>
            <person name="Scott C."/>
            <person name="Bruce N."/>
        </authorList>
    </citation>
    <scope>NUCLEOTIDE SEQUENCE</scope>
</reference>
<dbReference type="GO" id="GO:0022857">
    <property type="term" value="F:transmembrane transporter activity"/>
    <property type="evidence" value="ECO:0007669"/>
    <property type="project" value="InterPro"/>
</dbReference>
<organism evidence="8 9">
    <name type="scientific">Parascedosporium putredinis</name>
    <dbReference type="NCBI Taxonomy" id="1442378"/>
    <lineage>
        <taxon>Eukaryota</taxon>
        <taxon>Fungi</taxon>
        <taxon>Dikarya</taxon>
        <taxon>Ascomycota</taxon>
        <taxon>Pezizomycotina</taxon>
        <taxon>Sordariomycetes</taxon>
        <taxon>Hypocreomycetidae</taxon>
        <taxon>Microascales</taxon>
        <taxon>Microascaceae</taxon>
        <taxon>Parascedosporium</taxon>
    </lineage>
</organism>
<dbReference type="Pfam" id="PF07690">
    <property type="entry name" value="MFS_1"/>
    <property type="match status" value="1"/>
</dbReference>
<gene>
    <name evidence="8" type="ORF">PPNO1_LOCUS7381</name>
</gene>
<protein>
    <recommendedName>
        <fullName evidence="10">Allantoate permease</fullName>
    </recommendedName>
</protein>
<evidence type="ECO:0000256" key="5">
    <source>
        <dbReference type="ARBA" id="ARBA00023136"/>
    </source>
</evidence>
<keyword evidence="5 7" id="KW-0472">Membrane</keyword>
<dbReference type="InterPro" id="IPR011701">
    <property type="entry name" value="MFS"/>
</dbReference>
<keyword evidence="3 7" id="KW-0812">Transmembrane</keyword>
<evidence type="ECO:0000256" key="1">
    <source>
        <dbReference type="ARBA" id="ARBA00004141"/>
    </source>
</evidence>
<feature type="region of interest" description="Disordered" evidence="6">
    <location>
        <begin position="1"/>
        <end position="30"/>
    </location>
</feature>
<sequence>MSSQPLLDLDPNEGRRSSVSSGAERRHSYDTLSKPAKYAISETSVGYGSDEEFLGYGGTPNPFLLPGASEHWREVYEKSEYECRHVFDPDMTWSPAEEKRIIQKLDWHVCLWACTMFFALQVDRGNLTQAVSDNMLEDLGLNTNDYNYGNTIFLASFLVAELPPNSYPKPSDLTDGSRSKYAYGRVHRRHRTLAQLLLHVEELPIRLSYFWMTLSVTGIATSLLAFALLHMRGINGWGGWRWLFLIEGLITLSIGLASFFMMPASAVETKTWFRPRGWFNDREERIVVNRVLRDDPSKGDMHNREAITPKRLWETINDYDLWPLYAIGLVAYIPHGPPSKYLTLTLRSLGFSTFNTNLLTIPVSLFHMTNLFLVTRLSERLNERTLVSMLQPLWTLPCIAALCWWPGLVDDKWGTYVLIVTLLSYPYCHAILVAWCSRNSNNVATRTVSAALYNMSVQLGNVVDSFIYRDDDKPYYRRGNSQLLLVNVASIAVFLLTKAYYVYRNRQRDIIWNSMTQEERDDYVRNTKIVGSKRLDFRFAH</sequence>
<keyword evidence="9" id="KW-1185">Reference proteome</keyword>
<dbReference type="OrthoDB" id="1935484at2759"/>
<feature type="transmembrane region" description="Helical" evidence="7">
    <location>
        <begin position="354"/>
        <end position="374"/>
    </location>
</feature>
<keyword evidence="2" id="KW-0813">Transport</keyword>
<feature type="transmembrane region" description="Helical" evidence="7">
    <location>
        <begin position="386"/>
        <end position="407"/>
    </location>
</feature>
<feature type="transmembrane region" description="Helical" evidence="7">
    <location>
        <begin position="242"/>
        <end position="262"/>
    </location>
</feature>
<evidence type="ECO:0000256" key="6">
    <source>
        <dbReference type="SAM" id="MobiDB-lite"/>
    </source>
</evidence>
<name>A0A9P1MBY0_9PEZI</name>
<comment type="caution">
    <text evidence="8">The sequence shown here is derived from an EMBL/GenBank/DDBJ whole genome shotgun (WGS) entry which is preliminary data.</text>
</comment>
<evidence type="ECO:0000313" key="9">
    <source>
        <dbReference type="Proteomes" id="UP000838763"/>
    </source>
</evidence>
<evidence type="ECO:0000313" key="8">
    <source>
        <dbReference type="EMBL" id="CAI4217779.1"/>
    </source>
</evidence>
<feature type="transmembrane region" description="Helical" evidence="7">
    <location>
        <begin position="209"/>
        <end position="230"/>
    </location>
</feature>
<evidence type="ECO:0000256" key="3">
    <source>
        <dbReference type="ARBA" id="ARBA00022692"/>
    </source>
</evidence>
<dbReference type="PANTHER" id="PTHR43791">
    <property type="entry name" value="PERMEASE-RELATED"/>
    <property type="match status" value="1"/>
</dbReference>
<feature type="transmembrane region" description="Helical" evidence="7">
    <location>
        <begin position="483"/>
        <end position="503"/>
    </location>
</feature>
<evidence type="ECO:0000256" key="7">
    <source>
        <dbReference type="SAM" id="Phobius"/>
    </source>
</evidence>
<dbReference type="PANTHER" id="PTHR43791:SF29">
    <property type="entry name" value="MAJOR FACILITATOR SUPERFAMILY (MFS) PROFILE DOMAIN-CONTAINING PROTEIN"/>
    <property type="match status" value="1"/>
</dbReference>
<dbReference type="GO" id="GO:0016020">
    <property type="term" value="C:membrane"/>
    <property type="evidence" value="ECO:0007669"/>
    <property type="project" value="UniProtKB-SubCell"/>
</dbReference>
<dbReference type="SUPFAM" id="SSF103473">
    <property type="entry name" value="MFS general substrate transporter"/>
    <property type="match status" value="2"/>
</dbReference>
<dbReference type="FunFam" id="1.20.1250.20:FF:000247">
    <property type="entry name" value="MFS general substrate transporter"/>
    <property type="match status" value="1"/>
</dbReference>
<evidence type="ECO:0008006" key="10">
    <source>
        <dbReference type="Google" id="ProtNLM"/>
    </source>
</evidence>
<feature type="transmembrane region" description="Helical" evidence="7">
    <location>
        <begin position="413"/>
        <end position="436"/>
    </location>
</feature>
<dbReference type="InterPro" id="IPR036259">
    <property type="entry name" value="MFS_trans_sf"/>
</dbReference>
<keyword evidence="4 7" id="KW-1133">Transmembrane helix</keyword>
<dbReference type="Proteomes" id="UP000838763">
    <property type="component" value="Unassembled WGS sequence"/>
</dbReference>
<evidence type="ECO:0000256" key="4">
    <source>
        <dbReference type="ARBA" id="ARBA00022989"/>
    </source>
</evidence>
<evidence type="ECO:0000256" key="2">
    <source>
        <dbReference type="ARBA" id="ARBA00022448"/>
    </source>
</evidence>
<comment type="subcellular location">
    <subcellularLocation>
        <location evidence="1">Membrane</location>
        <topology evidence="1">Multi-pass membrane protein</topology>
    </subcellularLocation>
</comment>
<accession>A0A9P1MBY0</accession>
<proteinExistence type="predicted"/>
<dbReference type="EMBL" id="CALLCH030000017">
    <property type="protein sequence ID" value="CAI4217779.1"/>
    <property type="molecule type" value="Genomic_DNA"/>
</dbReference>
<dbReference type="AlphaFoldDB" id="A0A9P1MBY0"/>